<comment type="caution">
    <text evidence="9">The sequence shown here is derived from an EMBL/GenBank/DDBJ whole genome shotgun (WGS) entry which is preliminary data.</text>
</comment>
<accession>A0AA39XE10</accession>
<dbReference type="Gene3D" id="1.20.1300.20">
    <property type="entry name" value="Peptidase C65 Otubain, subdomain 2"/>
    <property type="match status" value="1"/>
</dbReference>
<feature type="compositionally biased region" description="Low complexity" evidence="7">
    <location>
        <begin position="84"/>
        <end position="103"/>
    </location>
</feature>
<evidence type="ECO:0000313" key="9">
    <source>
        <dbReference type="EMBL" id="KAK0632199.1"/>
    </source>
</evidence>
<keyword evidence="5" id="KW-0378">Hydrolase</keyword>
<organism evidence="9 10">
    <name type="scientific">Immersiella caudata</name>
    <dbReference type="NCBI Taxonomy" id="314043"/>
    <lineage>
        <taxon>Eukaryota</taxon>
        <taxon>Fungi</taxon>
        <taxon>Dikarya</taxon>
        <taxon>Ascomycota</taxon>
        <taxon>Pezizomycotina</taxon>
        <taxon>Sordariomycetes</taxon>
        <taxon>Sordariomycetidae</taxon>
        <taxon>Sordariales</taxon>
        <taxon>Lasiosphaeriaceae</taxon>
        <taxon>Immersiella</taxon>
    </lineage>
</organism>
<evidence type="ECO:0000313" key="10">
    <source>
        <dbReference type="Proteomes" id="UP001175000"/>
    </source>
</evidence>
<keyword evidence="3" id="KW-0645">Protease</keyword>
<sequence length="574" mass="62326">MYQPEPTAFIQVPTGYGMGHGLPDYTFEQTPLGLSGGGGGYGGGPGTAGAGGGGAGTLIYTTPIFSASSSVVGPAPGSFQFHHSSSTSASTSSATTSTSPTSSVLGHQRLPPHLHSSSAVKMEPNHDDVHAQEAAARDYQPDLKGPLVGEKTPSTAITEEYAKADPIYVQKTMALPQTYSHYRPIQGDGNCGWRAIGFSYFETLIINCSKAQIDAERQRIEGFNGYIETVGGLSPFVFQDMAEETIELFHRISRLIGNRDLALAELFDSFNNPDVANSILYHLRLLASSWLKGHPDAFSAFITSDLGVSGYSTETIERPNIEIDHLGMMLLVEVLLKPVGFILQVAYLDRSPGSQVNTYRFPEEFTNRHVSELGPIIHLLFRPDHYDVLYLAGANLPPAPPPPSAPVDLQVHRAAFSSTYEINSTPTTLHGYGATDLHTNPLALIPGGFDPLPTTLATGSPISPYAPSPASPWMSTPFVDALPQEQQAPIPLPIRTPAPPQQTHPLRFSEYCQLPEYVDNGPWKEPTFQTSTFKNSHFNVAHYNNPNFQPEEYKPETDDYETQPRVGSRKRGSV</sequence>
<gene>
    <name evidence="9" type="ORF">B0T14DRAFT_24162</name>
</gene>
<evidence type="ECO:0000259" key="8">
    <source>
        <dbReference type="PROSITE" id="PS50802"/>
    </source>
</evidence>
<dbReference type="SUPFAM" id="SSF54001">
    <property type="entry name" value="Cysteine proteinases"/>
    <property type="match status" value="1"/>
</dbReference>
<protein>
    <recommendedName>
        <fullName evidence="2">ubiquitinyl hydrolase 1</fullName>
        <ecNumber evidence="2">3.4.19.12</ecNumber>
    </recommendedName>
</protein>
<name>A0AA39XE10_9PEZI</name>
<dbReference type="InterPro" id="IPR042468">
    <property type="entry name" value="Peptidase_C65_otubain_sub1"/>
</dbReference>
<dbReference type="InterPro" id="IPR038765">
    <property type="entry name" value="Papain-like_cys_pep_sf"/>
</dbReference>
<dbReference type="GO" id="GO:0005634">
    <property type="term" value="C:nucleus"/>
    <property type="evidence" value="ECO:0007669"/>
    <property type="project" value="TreeGrafter"/>
</dbReference>
<feature type="region of interest" description="Disordered" evidence="7">
    <location>
        <begin position="81"/>
        <end position="117"/>
    </location>
</feature>
<dbReference type="Gene3D" id="3.30.200.60">
    <property type="entry name" value="Peptidase C65 Otubain, subdomain 1"/>
    <property type="match status" value="1"/>
</dbReference>
<dbReference type="GO" id="GO:0071108">
    <property type="term" value="P:protein K48-linked deubiquitination"/>
    <property type="evidence" value="ECO:0007669"/>
    <property type="project" value="TreeGrafter"/>
</dbReference>
<dbReference type="GO" id="GO:0004843">
    <property type="term" value="F:cysteine-type deubiquitinase activity"/>
    <property type="evidence" value="ECO:0007669"/>
    <property type="project" value="UniProtKB-EC"/>
</dbReference>
<reference evidence="9" key="1">
    <citation type="submission" date="2023-06" db="EMBL/GenBank/DDBJ databases">
        <title>Genome-scale phylogeny and comparative genomics of the fungal order Sordariales.</title>
        <authorList>
            <consortium name="Lawrence Berkeley National Laboratory"/>
            <person name="Hensen N."/>
            <person name="Bonometti L."/>
            <person name="Westerberg I."/>
            <person name="Brannstrom I.O."/>
            <person name="Guillou S."/>
            <person name="Cros-Aarteil S."/>
            <person name="Calhoun S."/>
            <person name="Haridas S."/>
            <person name="Kuo A."/>
            <person name="Mondo S."/>
            <person name="Pangilinan J."/>
            <person name="Riley R."/>
            <person name="Labutti K."/>
            <person name="Andreopoulos B."/>
            <person name="Lipzen A."/>
            <person name="Chen C."/>
            <person name="Yanf M."/>
            <person name="Daum C."/>
            <person name="Ng V."/>
            <person name="Clum A."/>
            <person name="Steindorff A."/>
            <person name="Ohm R."/>
            <person name="Martin F."/>
            <person name="Silar P."/>
            <person name="Natvig D."/>
            <person name="Lalanne C."/>
            <person name="Gautier V."/>
            <person name="Ament-Velasquez S.L."/>
            <person name="Kruys A."/>
            <person name="Hutchinson M.I."/>
            <person name="Powell A.J."/>
            <person name="Barry K."/>
            <person name="Miller A.N."/>
            <person name="Grigoriev I.V."/>
            <person name="Debuchy R."/>
            <person name="Gladieux P."/>
            <person name="Thoren M.H."/>
            <person name="Johannesson H."/>
        </authorList>
    </citation>
    <scope>NUCLEOTIDE SEQUENCE</scope>
    <source>
        <strain evidence="9">CBS 606.72</strain>
    </source>
</reference>
<feature type="domain" description="OTU" evidence="8">
    <location>
        <begin position="180"/>
        <end position="392"/>
    </location>
</feature>
<evidence type="ECO:0000256" key="4">
    <source>
        <dbReference type="ARBA" id="ARBA00022786"/>
    </source>
</evidence>
<dbReference type="EC" id="3.4.19.12" evidence="2"/>
<evidence type="ECO:0000256" key="6">
    <source>
        <dbReference type="ARBA" id="ARBA00022807"/>
    </source>
</evidence>
<dbReference type="GO" id="GO:0006508">
    <property type="term" value="P:proteolysis"/>
    <property type="evidence" value="ECO:0007669"/>
    <property type="project" value="UniProtKB-KW"/>
</dbReference>
<keyword evidence="4" id="KW-0833">Ubl conjugation pathway</keyword>
<evidence type="ECO:0000256" key="2">
    <source>
        <dbReference type="ARBA" id="ARBA00012759"/>
    </source>
</evidence>
<dbReference type="GO" id="GO:0043130">
    <property type="term" value="F:ubiquitin binding"/>
    <property type="evidence" value="ECO:0007669"/>
    <property type="project" value="TreeGrafter"/>
</dbReference>
<dbReference type="EMBL" id="JAULSU010000001">
    <property type="protein sequence ID" value="KAK0632199.1"/>
    <property type="molecule type" value="Genomic_DNA"/>
</dbReference>
<proteinExistence type="predicted"/>
<dbReference type="PANTHER" id="PTHR12931:SF15">
    <property type="entry name" value="UBIQUITIN THIOESTERASE OTUBAIN-LIKE"/>
    <property type="match status" value="1"/>
</dbReference>
<dbReference type="InterPro" id="IPR042467">
    <property type="entry name" value="Peptidase_C65_otubain_sub2"/>
</dbReference>
<evidence type="ECO:0000256" key="7">
    <source>
        <dbReference type="SAM" id="MobiDB-lite"/>
    </source>
</evidence>
<dbReference type="PANTHER" id="PTHR12931">
    <property type="entry name" value="UBIQUITIN THIOLESTERASE PROTEIN OTUB"/>
    <property type="match status" value="1"/>
</dbReference>
<keyword evidence="6" id="KW-0788">Thiol protease</keyword>
<evidence type="ECO:0000256" key="3">
    <source>
        <dbReference type="ARBA" id="ARBA00022670"/>
    </source>
</evidence>
<comment type="catalytic activity">
    <reaction evidence="1">
        <text>Thiol-dependent hydrolysis of ester, thioester, amide, peptide and isopeptide bonds formed by the C-terminal Gly of ubiquitin (a 76-residue protein attached to proteins as an intracellular targeting signal).</text>
        <dbReference type="EC" id="3.4.19.12"/>
    </reaction>
</comment>
<dbReference type="Pfam" id="PF10275">
    <property type="entry name" value="Peptidase_C65"/>
    <property type="match status" value="1"/>
</dbReference>
<feature type="region of interest" description="Disordered" evidence="7">
    <location>
        <begin position="544"/>
        <end position="574"/>
    </location>
</feature>
<dbReference type="PROSITE" id="PS50802">
    <property type="entry name" value="OTU"/>
    <property type="match status" value="1"/>
</dbReference>
<dbReference type="Proteomes" id="UP001175000">
    <property type="component" value="Unassembled WGS sequence"/>
</dbReference>
<dbReference type="CDD" id="cd22749">
    <property type="entry name" value="Otubain_C65"/>
    <property type="match status" value="1"/>
</dbReference>
<keyword evidence="10" id="KW-1185">Reference proteome</keyword>
<evidence type="ECO:0000256" key="1">
    <source>
        <dbReference type="ARBA" id="ARBA00000707"/>
    </source>
</evidence>
<dbReference type="InterPro" id="IPR003323">
    <property type="entry name" value="OTU_dom"/>
</dbReference>
<dbReference type="AlphaFoldDB" id="A0AA39XE10"/>
<dbReference type="InterPro" id="IPR019400">
    <property type="entry name" value="Peptidase_C65_otubain"/>
</dbReference>
<evidence type="ECO:0000256" key="5">
    <source>
        <dbReference type="ARBA" id="ARBA00022801"/>
    </source>
</evidence>